<feature type="compositionally biased region" description="Polar residues" evidence="1">
    <location>
        <begin position="8"/>
        <end position="27"/>
    </location>
</feature>
<evidence type="ECO:0000313" key="2">
    <source>
        <dbReference type="EMBL" id="GMR51405.1"/>
    </source>
</evidence>
<gene>
    <name evidence="2" type="ORF">PMAYCL1PPCAC_21599</name>
</gene>
<organism evidence="2 3">
    <name type="scientific">Pristionchus mayeri</name>
    <dbReference type="NCBI Taxonomy" id="1317129"/>
    <lineage>
        <taxon>Eukaryota</taxon>
        <taxon>Metazoa</taxon>
        <taxon>Ecdysozoa</taxon>
        <taxon>Nematoda</taxon>
        <taxon>Chromadorea</taxon>
        <taxon>Rhabditida</taxon>
        <taxon>Rhabditina</taxon>
        <taxon>Diplogasteromorpha</taxon>
        <taxon>Diplogasteroidea</taxon>
        <taxon>Neodiplogasteridae</taxon>
        <taxon>Pristionchus</taxon>
    </lineage>
</organism>
<proteinExistence type="predicted"/>
<evidence type="ECO:0000256" key="1">
    <source>
        <dbReference type="SAM" id="MobiDB-lite"/>
    </source>
</evidence>
<sequence>ETPKITPLLTTQRPSTLALSPRSESGTNCTLATLRLGDTRNTIDIRNIIDRREFHTDTAVLITVDHESAIDRGQVDQRGGNHTENGDEEVSTLTKEQTRIRDEEDGQSRCGEC</sequence>
<reference evidence="3" key="1">
    <citation type="submission" date="2022-10" db="EMBL/GenBank/DDBJ databases">
        <title>Genome assembly of Pristionchus species.</title>
        <authorList>
            <person name="Yoshida K."/>
            <person name="Sommer R.J."/>
        </authorList>
    </citation>
    <scope>NUCLEOTIDE SEQUENCE [LARGE SCALE GENOMIC DNA]</scope>
    <source>
        <strain evidence="3">RS5460</strain>
    </source>
</reference>
<feature type="non-terminal residue" evidence="2">
    <location>
        <position position="1"/>
    </location>
</feature>
<dbReference type="EMBL" id="BTRK01000005">
    <property type="protein sequence ID" value="GMR51405.1"/>
    <property type="molecule type" value="Genomic_DNA"/>
</dbReference>
<evidence type="ECO:0000313" key="3">
    <source>
        <dbReference type="Proteomes" id="UP001328107"/>
    </source>
</evidence>
<protein>
    <submittedName>
        <fullName evidence="2">Uncharacterized protein</fullName>
    </submittedName>
</protein>
<dbReference type="AlphaFoldDB" id="A0AAN5I4S6"/>
<feature type="compositionally biased region" description="Basic and acidic residues" evidence="1">
    <location>
        <begin position="71"/>
        <end position="85"/>
    </location>
</feature>
<feature type="region of interest" description="Disordered" evidence="1">
    <location>
        <begin position="71"/>
        <end position="113"/>
    </location>
</feature>
<keyword evidence="3" id="KW-1185">Reference proteome</keyword>
<dbReference type="Proteomes" id="UP001328107">
    <property type="component" value="Unassembled WGS sequence"/>
</dbReference>
<comment type="caution">
    <text evidence="2">The sequence shown here is derived from an EMBL/GenBank/DDBJ whole genome shotgun (WGS) entry which is preliminary data.</text>
</comment>
<name>A0AAN5I4S6_9BILA</name>
<accession>A0AAN5I4S6</accession>
<feature type="region of interest" description="Disordered" evidence="1">
    <location>
        <begin position="1"/>
        <end position="27"/>
    </location>
</feature>